<evidence type="ECO:0008006" key="3">
    <source>
        <dbReference type="Google" id="ProtNLM"/>
    </source>
</evidence>
<comment type="caution">
    <text evidence="1">The sequence shown here is derived from an EMBL/GenBank/DDBJ whole genome shotgun (WGS) entry which is preliminary data.</text>
</comment>
<proteinExistence type="predicted"/>
<evidence type="ECO:0000313" key="2">
    <source>
        <dbReference type="Proteomes" id="UP000661918"/>
    </source>
</evidence>
<protein>
    <recommendedName>
        <fullName evidence="3">PepSY domain-containing protein</fullName>
    </recommendedName>
</protein>
<gene>
    <name evidence="1" type="ORF">GCM10010841_32490</name>
</gene>
<dbReference type="Proteomes" id="UP000661918">
    <property type="component" value="Unassembled WGS sequence"/>
</dbReference>
<accession>A0ABQ2H1E5</accession>
<keyword evidence="2" id="KW-1185">Reference proteome</keyword>
<reference evidence="2" key="1">
    <citation type="journal article" date="2019" name="Int. J. Syst. Evol. Microbiol.">
        <title>The Global Catalogue of Microorganisms (GCM) 10K type strain sequencing project: providing services to taxonomists for standard genome sequencing and annotation.</title>
        <authorList>
            <consortium name="The Broad Institute Genomics Platform"/>
            <consortium name="The Broad Institute Genome Sequencing Center for Infectious Disease"/>
            <person name="Wu L."/>
            <person name="Ma J."/>
        </authorList>
    </citation>
    <scope>NUCLEOTIDE SEQUENCE [LARGE SCALE GENOMIC DNA]</scope>
    <source>
        <strain evidence="2">JCM 15443</strain>
    </source>
</reference>
<sequence length="107" mass="11791">MDRYTGTVRLEPGPNLVWNTAASAERWTMREPAGALPYSEADARTLASTFVATYLPGATVEEGHTLSGYYTFDYRQGGAEGMLSVNARTGEIWRHTWHGLSREVPPG</sequence>
<name>A0ABQ2H1E5_9DEIO</name>
<evidence type="ECO:0000313" key="1">
    <source>
        <dbReference type="EMBL" id="GGM22127.1"/>
    </source>
</evidence>
<dbReference type="EMBL" id="BMOM01000056">
    <property type="protein sequence ID" value="GGM22127.1"/>
    <property type="molecule type" value="Genomic_DNA"/>
</dbReference>
<organism evidence="1 2">
    <name type="scientific">Deinococcus aerophilus</name>
    <dbReference type="NCBI Taxonomy" id="522488"/>
    <lineage>
        <taxon>Bacteria</taxon>
        <taxon>Thermotogati</taxon>
        <taxon>Deinococcota</taxon>
        <taxon>Deinococci</taxon>
        <taxon>Deinococcales</taxon>
        <taxon>Deinococcaceae</taxon>
        <taxon>Deinococcus</taxon>
    </lineage>
</organism>